<name>A0AAD9GE83_BABDI</name>
<evidence type="ECO:0000313" key="3">
    <source>
        <dbReference type="Proteomes" id="UP001195914"/>
    </source>
</evidence>
<organism evidence="2 3">
    <name type="scientific">Babesia divergens</name>
    <dbReference type="NCBI Taxonomy" id="32595"/>
    <lineage>
        <taxon>Eukaryota</taxon>
        <taxon>Sar</taxon>
        <taxon>Alveolata</taxon>
        <taxon>Apicomplexa</taxon>
        <taxon>Aconoidasida</taxon>
        <taxon>Piroplasmida</taxon>
        <taxon>Babesiidae</taxon>
        <taxon>Babesia</taxon>
    </lineage>
</organism>
<keyword evidence="1" id="KW-0472">Membrane</keyword>
<dbReference type="AlphaFoldDB" id="A0AAD9GE83"/>
<reference evidence="2" key="2">
    <citation type="submission" date="2021-05" db="EMBL/GenBank/DDBJ databases">
        <authorList>
            <person name="Pain A."/>
        </authorList>
    </citation>
    <scope>NUCLEOTIDE SEQUENCE</scope>
    <source>
        <strain evidence="2">1802A</strain>
    </source>
</reference>
<proteinExistence type="predicted"/>
<reference evidence="2" key="1">
    <citation type="journal article" date="2014" name="Nucleic Acids Res.">
        <title>The evolutionary dynamics of variant antigen genes in Babesia reveal a history of genomic innovation underlying host-parasite interaction.</title>
        <authorList>
            <person name="Jackson A.P."/>
            <person name="Otto T.D."/>
            <person name="Darby A."/>
            <person name="Ramaprasad A."/>
            <person name="Xia D."/>
            <person name="Echaide I.E."/>
            <person name="Farber M."/>
            <person name="Gahlot S."/>
            <person name="Gamble J."/>
            <person name="Gupta D."/>
            <person name="Gupta Y."/>
            <person name="Jackson L."/>
            <person name="Malandrin L."/>
            <person name="Malas T.B."/>
            <person name="Moussa E."/>
            <person name="Nair M."/>
            <person name="Reid A.J."/>
            <person name="Sanders M."/>
            <person name="Sharma J."/>
            <person name="Tracey A."/>
            <person name="Quail M.A."/>
            <person name="Weir W."/>
            <person name="Wastling J.M."/>
            <person name="Hall N."/>
            <person name="Willadsen P."/>
            <person name="Lingelbach K."/>
            <person name="Shiels B."/>
            <person name="Tait A."/>
            <person name="Berriman M."/>
            <person name="Allred D.R."/>
            <person name="Pain A."/>
        </authorList>
    </citation>
    <scope>NUCLEOTIDE SEQUENCE</scope>
    <source>
        <strain evidence="2">1802A</strain>
    </source>
</reference>
<evidence type="ECO:0000256" key="1">
    <source>
        <dbReference type="SAM" id="Phobius"/>
    </source>
</evidence>
<dbReference type="Proteomes" id="UP001195914">
    <property type="component" value="Unassembled WGS sequence"/>
</dbReference>
<protein>
    <submittedName>
        <fullName evidence="2">Uncharacterized protein</fullName>
    </submittedName>
</protein>
<sequence length="87" mass="10199">MSGLRLRGFCHLLASSRCSRPFSTSRKYRPNVVNLCLNPPRGKRFPIVPFFFTVGCFLVATPLIAMHYDNKRFSAEMERRQQENIRY</sequence>
<keyword evidence="1" id="KW-0812">Transmembrane</keyword>
<dbReference type="EMBL" id="JAHBMH010000034">
    <property type="protein sequence ID" value="KAK1936827.1"/>
    <property type="molecule type" value="Genomic_DNA"/>
</dbReference>
<feature type="transmembrane region" description="Helical" evidence="1">
    <location>
        <begin position="47"/>
        <end position="68"/>
    </location>
</feature>
<gene>
    <name evidence="2" type="ORF">X943_000147</name>
</gene>
<keyword evidence="1" id="KW-1133">Transmembrane helix</keyword>
<accession>A0AAD9GE83</accession>
<keyword evidence="3" id="KW-1185">Reference proteome</keyword>
<evidence type="ECO:0000313" key="2">
    <source>
        <dbReference type="EMBL" id="KAK1936827.1"/>
    </source>
</evidence>
<comment type="caution">
    <text evidence="2">The sequence shown here is derived from an EMBL/GenBank/DDBJ whole genome shotgun (WGS) entry which is preliminary data.</text>
</comment>